<sequence length="121" mass="13531">MVDEYTSSTFLNPLFDHLAEWIQSAGLKANDMGRFIAIVLALIAMSYVLLFVVRILVAITWPTLVVVGFLLILRLITFMEVAEGFKELNGVVNFSLVLIRDLLRESIVNSLDDNVAKTSVQ</sequence>
<protein>
    <submittedName>
        <fullName evidence="2">Uncharacterized protein</fullName>
    </submittedName>
</protein>
<evidence type="ECO:0000256" key="1">
    <source>
        <dbReference type="SAM" id="Phobius"/>
    </source>
</evidence>
<dbReference type="InParanoid" id="B3M2Z7"/>
<dbReference type="KEGG" id="dan:6501309"/>
<keyword evidence="3" id="KW-1185">Reference proteome</keyword>
<keyword evidence="1" id="KW-1133">Transmembrane helix</keyword>
<reference evidence="2 3" key="1">
    <citation type="journal article" date="2007" name="Nature">
        <title>Evolution of genes and genomes on the Drosophila phylogeny.</title>
        <authorList>
            <consortium name="Drosophila 12 Genomes Consortium"/>
            <person name="Clark A.G."/>
            <person name="Eisen M.B."/>
            <person name="Smith D.R."/>
            <person name="Bergman C.M."/>
            <person name="Oliver B."/>
            <person name="Markow T.A."/>
            <person name="Kaufman T.C."/>
            <person name="Kellis M."/>
            <person name="Gelbart W."/>
            <person name="Iyer V.N."/>
            <person name="Pollard D.A."/>
            <person name="Sackton T.B."/>
            <person name="Larracuente A.M."/>
            <person name="Singh N.D."/>
            <person name="Abad J.P."/>
            <person name="Abt D.N."/>
            <person name="Adryan B."/>
            <person name="Aguade M."/>
            <person name="Akashi H."/>
            <person name="Anderson W.W."/>
            <person name="Aquadro C.F."/>
            <person name="Ardell D.H."/>
            <person name="Arguello R."/>
            <person name="Artieri C.G."/>
            <person name="Barbash D.A."/>
            <person name="Barker D."/>
            <person name="Barsanti P."/>
            <person name="Batterham P."/>
            <person name="Batzoglou S."/>
            <person name="Begun D."/>
            <person name="Bhutkar A."/>
            <person name="Blanco E."/>
            <person name="Bosak S.A."/>
            <person name="Bradley R.K."/>
            <person name="Brand A.D."/>
            <person name="Brent M.R."/>
            <person name="Brooks A.N."/>
            <person name="Brown R.H."/>
            <person name="Butlin R.K."/>
            <person name="Caggese C."/>
            <person name="Calvi B.R."/>
            <person name="Bernardo de Carvalho A."/>
            <person name="Caspi A."/>
            <person name="Castrezana S."/>
            <person name="Celniker S.E."/>
            <person name="Chang J.L."/>
            <person name="Chapple C."/>
            <person name="Chatterji S."/>
            <person name="Chinwalla A."/>
            <person name="Civetta A."/>
            <person name="Clifton S.W."/>
            <person name="Comeron J.M."/>
            <person name="Costello J.C."/>
            <person name="Coyne J.A."/>
            <person name="Daub J."/>
            <person name="David R.G."/>
            <person name="Delcher A.L."/>
            <person name="Delehaunty K."/>
            <person name="Do C.B."/>
            <person name="Ebling H."/>
            <person name="Edwards K."/>
            <person name="Eickbush T."/>
            <person name="Evans J.D."/>
            <person name="Filipski A."/>
            <person name="Findeiss S."/>
            <person name="Freyhult E."/>
            <person name="Fulton L."/>
            <person name="Fulton R."/>
            <person name="Garcia A.C."/>
            <person name="Gardiner A."/>
            <person name="Garfield D.A."/>
            <person name="Garvin B.E."/>
            <person name="Gibson G."/>
            <person name="Gilbert D."/>
            <person name="Gnerre S."/>
            <person name="Godfrey J."/>
            <person name="Good R."/>
            <person name="Gotea V."/>
            <person name="Gravely B."/>
            <person name="Greenberg A.J."/>
            <person name="Griffiths-Jones S."/>
            <person name="Gross S."/>
            <person name="Guigo R."/>
            <person name="Gustafson E.A."/>
            <person name="Haerty W."/>
            <person name="Hahn M.W."/>
            <person name="Halligan D.L."/>
            <person name="Halpern A.L."/>
            <person name="Halter G.M."/>
            <person name="Han M.V."/>
            <person name="Heger A."/>
            <person name="Hillier L."/>
            <person name="Hinrichs A.S."/>
            <person name="Holmes I."/>
            <person name="Hoskins R.A."/>
            <person name="Hubisz M.J."/>
            <person name="Hultmark D."/>
            <person name="Huntley M.A."/>
            <person name="Jaffe D.B."/>
            <person name="Jagadeeshan S."/>
            <person name="Jeck W.R."/>
            <person name="Johnson J."/>
            <person name="Jones C.D."/>
            <person name="Jordan W.C."/>
            <person name="Karpen G.H."/>
            <person name="Kataoka E."/>
            <person name="Keightley P.D."/>
            <person name="Kheradpour P."/>
            <person name="Kirkness E.F."/>
            <person name="Koerich L.B."/>
            <person name="Kristiansen K."/>
            <person name="Kudrna D."/>
            <person name="Kulathinal R.J."/>
            <person name="Kumar S."/>
            <person name="Kwok R."/>
            <person name="Lander E."/>
            <person name="Langley C.H."/>
            <person name="Lapoint R."/>
            <person name="Lazzaro B.P."/>
            <person name="Lee S.J."/>
            <person name="Levesque L."/>
            <person name="Li R."/>
            <person name="Lin C.F."/>
            <person name="Lin M.F."/>
            <person name="Lindblad-Toh K."/>
            <person name="Llopart A."/>
            <person name="Long M."/>
            <person name="Low L."/>
            <person name="Lozovsky E."/>
            <person name="Lu J."/>
            <person name="Luo M."/>
            <person name="Machado C.A."/>
            <person name="Makalowski W."/>
            <person name="Marzo M."/>
            <person name="Matsuda M."/>
            <person name="Matzkin L."/>
            <person name="McAllister B."/>
            <person name="McBride C.S."/>
            <person name="McKernan B."/>
            <person name="McKernan K."/>
            <person name="Mendez-Lago M."/>
            <person name="Minx P."/>
            <person name="Mollenhauer M.U."/>
            <person name="Montooth K."/>
            <person name="Mount S.M."/>
            <person name="Mu X."/>
            <person name="Myers E."/>
            <person name="Negre B."/>
            <person name="Newfeld S."/>
            <person name="Nielsen R."/>
            <person name="Noor M.A."/>
            <person name="O'Grady P."/>
            <person name="Pachter L."/>
            <person name="Papaceit M."/>
            <person name="Parisi M.J."/>
            <person name="Parisi M."/>
            <person name="Parts L."/>
            <person name="Pedersen J.S."/>
            <person name="Pesole G."/>
            <person name="Phillippy A.M."/>
            <person name="Ponting C.P."/>
            <person name="Pop M."/>
            <person name="Porcelli D."/>
            <person name="Powell J.R."/>
            <person name="Prohaska S."/>
            <person name="Pruitt K."/>
            <person name="Puig M."/>
            <person name="Quesneville H."/>
            <person name="Ram K.R."/>
            <person name="Rand D."/>
            <person name="Rasmussen M.D."/>
            <person name="Reed L.K."/>
            <person name="Reenan R."/>
            <person name="Reily A."/>
            <person name="Remington K.A."/>
            <person name="Rieger T.T."/>
            <person name="Ritchie M.G."/>
            <person name="Robin C."/>
            <person name="Rogers Y.H."/>
            <person name="Rohde C."/>
            <person name="Rozas J."/>
            <person name="Rubenfield M.J."/>
            <person name="Ruiz A."/>
            <person name="Russo S."/>
            <person name="Salzberg S.L."/>
            <person name="Sanchez-Gracia A."/>
            <person name="Saranga D.J."/>
            <person name="Sato H."/>
            <person name="Schaeffer S.W."/>
            <person name="Schatz M.C."/>
            <person name="Schlenke T."/>
            <person name="Schwartz R."/>
            <person name="Segarra C."/>
            <person name="Singh R.S."/>
            <person name="Sirot L."/>
            <person name="Sirota M."/>
            <person name="Sisneros N.B."/>
            <person name="Smith C.D."/>
            <person name="Smith T.F."/>
            <person name="Spieth J."/>
            <person name="Stage D.E."/>
            <person name="Stark A."/>
            <person name="Stephan W."/>
            <person name="Strausberg R.L."/>
            <person name="Strempel S."/>
            <person name="Sturgill D."/>
            <person name="Sutton G."/>
            <person name="Sutton G.G."/>
            <person name="Tao W."/>
            <person name="Teichmann S."/>
            <person name="Tobari Y.N."/>
            <person name="Tomimura Y."/>
            <person name="Tsolas J.M."/>
            <person name="Valente V.L."/>
            <person name="Venter E."/>
            <person name="Venter J.C."/>
            <person name="Vicario S."/>
            <person name="Vieira F.G."/>
            <person name="Vilella A.J."/>
            <person name="Villasante A."/>
            <person name="Walenz B."/>
            <person name="Wang J."/>
            <person name="Wasserman M."/>
            <person name="Watts T."/>
            <person name="Wilson D."/>
            <person name="Wilson R.K."/>
            <person name="Wing R.A."/>
            <person name="Wolfner M.F."/>
            <person name="Wong A."/>
            <person name="Wong G.K."/>
            <person name="Wu C.I."/>
            <person name="Wu G."/>
            <person name="Yamamoto D."/>
            <person name="Yang H.P."/>
            <person name="Yang S.P."/>
            <person name="Yorke J.A."/>
            <person name="Yoshida K."/>
            <person name="Zdobnov E."/>
            <person name="Zhang P."/>
            <person name="Zhang Y."/>
            <person name="Zimin A.V."/>
            <person name="Baldwin J."/>
            <person name="Abdouelleil A."/>
            <person name="Abdulkadir J."/>
            <person name="Abebe A."/>
            <person name="Abera B."/>
            <person name="Abreu J."/>
            <person name="Acer S.C."/>
            <person name="Aftuck L."/>
            <person name="Alexander A."/>
            <person name="An P."/>
            <person name="Anderson E."/>
            <person name="Anderson S."/>
            <person name="Arachi H."/>
            <person name="Azer M."/>
            <person name="Bachantsang P."/>
            <person name="Barry A."/>
            <person name="Bayul T."/>
            <person name="Berlin A."/>
            <person name="Bessette D."/>
            <person name="Bloom T."/>
            <person name="Blye J."/>
            <person name="Boguslavskiy L."/>
            <person name="Bonnet C."/>
            <person name="Boukhgalter B."/>
            <person name="Bourzgui I."/>
            <person name="Brown A."/>
            <person name="Cahill P."/>
            <person name="Channer S."/>
            <person name="Cheshatsang Y."/>
            <person name="Chuda L."/>
            <person name="Citroen M."/>
            <person name="Collymore A."/>
            <person name="Cooke P."/>
            <person name="Costello M."/>
            <person name="D'Aco K."/>
            <person name="Daza R."/>
            <person name="De Haan G."/>
            <person name="DeGray S."/>
            <person name="DeMaso C."/>
            <person name="Dhargay N."/>
            <person name="Dooley K."/>
            <person name="Dooley E."/>
            <person name="Doricent M."/>
            <person name="Dorje P."/>
            <person name="Dorjee K."/>
            <person name="Dupes A."/>
            <person name="Elong R."/>
            <person name="Falk J."/>
            <person name="Farina A."/>
            <person name="Faro S."/>
            <person name="Ferguson D."/>
            <person name="Fisher S."/>
            <person name="Foley C.D."/>
            <person name="Franke A."/>
            <person name="Friedrich D."/>
            <person name="Gadbois L."/>
            <person name="Gearin G."/>
            <person name="Gearin C.R."/>
            <person name="Giannoukos G."/>
            <person name="Goode T."/>
            <person name="Graham J."/>
            <person name="Grandbois E."/>
            <person name="Grewal S."/>
            <person name="Gyaltsen K."/>
            <person name="Hafez N."/>
            <person name="Hagos B."/>
            <person name="Hall J."/>
            <person name="Henson C."/>
            <person name="Hollinger A."/>
            <person name="Honan T."/>
            <person name="Huard M.D."/>
            <person name="Hughes L."/>
            <person name="Hurhula B."/>
            <person name="Husby M.E."/>
            <person name="Kamat A."/>
            <person name="Kanga B."/>
            <person name="Kashin S."/>
            <person name="Khazanovich D."/>
            <person name="Kisner P."/>
            <person name="Lance K."/>
            <person name="Lara M."/>
            <person name="Lee W."/>
            <person name="Lennon N."/>
            <person name="Letendre F."/>
            <person name="LeVine R."/>
            <person name="Lipovsky A."/>
            <person name="Liu X."/>
            <person name="Liu J."/>
            <person name="Liu S."/>
            <person name="Lokyitsang T."/>
            <person name="Lokyitsang Y."/>
            <person name="Lubonja R."/>
            <person name="Lui A."/>
            <person name="MacDonald P."/>
            <person name="Magnisalis V."/>
            <person name="Maru K."/>
            <person name="Matthews C."/>
            <person name="McCusker W."/>
            <person name="McDonough S."/>
            <person name="Mehta T."/>
            <person name="Meldrim J."/>
            <person name="Meneus L."/>
            <person name="Mihai O."/>
            <person name="Mihalev A."/>
            <person name="Mihova T."/>
            <person name="Mittelman R."/>
            <person name="Mlenga V."/>
            <person name="Montmayeur A."/>
            <person name="Mulrain L."/>
            <person name="Navidi A."/>
            <person name="Naylor J."/>
            <person name="Negash T."/>
            <person name="Nguyen T."/>
            <person name="Nguyen N."/>
            <person name="Nicol R."/>
            <person name="Norbu C."/>
            <person name="Norbu N."/>
            <person name="Novod N."/>
            <person name="O'Neill B."/>
            <person name="Osman S."/>
            <person name="Markiewicz E."/>
            <person name="Oyono O.L."/>
            <person name="Patti C."/>
            <person name="Phunkhang P."/>
            <person name="Pierre F."/>
            <person name="Priest M."/>
            <person name="Raghuraman S."/>
            <person name="Rege F."/>
            <person name="Reyes R."/>
            <person name="Rise C."/>
            <person name="Rogov P."/>
            <person name="Ross K."/>
            <person name="Ryan E."/>
            <person name="Settipalli S."/>
            <person name="Shea T."/>
            <person name="Sherpa N."/>
            <person name="Shi L."/>
            <person name="Shih D."/>
            <person name="Sparrow T."/>
            <person name="Spaulding J."/>
            <person name="Stalker J."/>
            <person name="Stange-Thomann N."/>
            <person name="Stavropoulos S."/>
            <person name="Stone C."/>
            <person name="Strader C."/>
            <person name="Tesfaye S."/>
            <person name="Thomson T."/>
            <person name="Thoulutsang Y."/>
            <person name="Thoulutsang D."/>
            <person name="Topham K."/>
            <person name="Topping I."/>
            <person name="Tsamla T."/>
            <person name="Vassiliev H."/>
            <person name="Vo A."/>
            <person name="Wangchuk T."/>
            <person name="Wangdi T."/>
            <person name="Weiand M."/>
            <person name="Wilkinson J."/>
            <person name="Wilson A."/>
            <person name="Yadav S."/>
            <person name="Young G."/>
            <person name="Yu Q."/>
            <person name="Zembek L."/>
            <person name="Zhong D."/>
            <person name="Zimmer A."/>
            <person name="Zwirko Z."/>
            <person name="Jaffe D.B."/>
            <person name="Alvarez P."/>
            <person name="Brockman W."/>
            <person name="Butler J."/>
            <person name="Chin C."/>
            <person name="Gnerre S."/>
            <person name="Grabherr M."/>
            <person name="Kleber M."/>
            <person name="Mauceli E."/>
            <person name="MacCallum I."/>
        </authorList>
    </citation>
    <scope>NUCLEOTIDE SEQUENCE [LARGE SCALE GENOMIC DNA]</scope>
    <source>
        <strain evidence="3">Tucson 14024-0371.13</strain>
    </source>
</reference>
<dbReference type="AlphaFoldDB" id="B3M2Z7"/>
<evidence type="ECO:0000313" key="3">
    <source>
        <dbReference type="Proteomes" id="UP000007801"/>
    </source>
</evidence>
<feature type="transmembrane region" description="Helical" evidence="1">
    <location>
        <begin position="59"/>
        <end position="76"/>
    </location>
</feature>
<name>B3M2Z7_DROAN</name>
<gene>
    <name evidence="2" type="primary">Dana\GF18536</name>
    <name evidence="2" type="synonym">dana_GLEANR_19792</name>
    <name evidence="2" type="ORF">GF18536</name>
</gene>
<dbReference type="Proteomes" id="UP000007801">
    <property type="component" value="Unassembled WGS sequence"/>
</dbReference>
<dbReference type="STRING" id="7217.B3M2Z7"/>
<dbReference type="GeneID" id="6501309"/>
<dbReference type="HOGENOM" id="CLU_174258_0_0_1"/>
<organism evidence="2 3">
    <name type="scientific">Drosophila ananassae</name>
    <name type="common">Fruit fly</name>
    <dbReference type="NCBI Taxonomy" id="7217"/>
    <lineage>
        <taxon>Eukaryota</taxon>
        <taxon>Metazoa</taxon>
        <taxon>Ecdysozoa</taxon>
        <taxon>Arthropoda</taxon>
        <taxon>Hexapoda</taxon>
        <taxon>Insecta</taxon>
        <taxon>Pterygota</taxon>
        <taxon>Neoptera</taxon>
        <taxon>Endopterygota</taxon>
        <taxon>Diptera</taxon>
        <taxon>Brachycera</taxon>
        <taxon>Muscomorpha</taxon>
        <taxon>Ephydroidea</taxon>
        <taxon>Drosophilidae</taxon>
        <taxon>Drosophila</taxon>
        <taxon>Sophophora</taxon>
    </lineage>
</organism>
<evidence type="ECO:0000313" key="2">
    <source>
        <dbReference type="EMBL" id="EDV43527.1"/>
    </source>
</evidence>
<proteinExistence type="predicted"/>
<accession>B3M2Z7</accession>
<dbReference type="OrthoDB" id="7869709at2759"/>
<dbReference type="PhylomeDB" id="B3M2Z7"/>
<keyword evidence="1" id="KW-0812">Transmembrane</keyword>
<dbReference type="EMBL" id="CH902617">
    <property type="protein sequence ID" value="EDV43527.1"/>
    <property type="molecule type" value="Genomic_DNA"/>
</dbReference>
<keyword evidence="1" id="KW-0472">Membrane</keyword>
<feature type="transmembrane region" description="Helical" evidence="1">
    <location>
        <begin position="35"/>
        <end position="53"/>
    </location>
</feature>